<organism evidence="3 4">
    <name type="scientific">Paraclostridium sordellii</name>
    <name type="common">Clostridium sordellii</name>
    <dbReference type="NCBI Taxonomy" id="1505"/>
    <lineage>
        <taxon>Bacteria</taxon>
        <taxon>Bacillati</taxon>
        <taxon>Bacillota</taxon>
        <taxon>Clostridia</taxon>
        <taxon>Peptostreptococcales</taxon>
        <taxon>Peptostreptococcaceae</taxon>
        <taxon>Paraclostridium</taxon>
    </lineage>
</organism>
<dbReference type="RefSeq" id="WP_055333798.1">
    <property type="nucleotide sequence ID" value="NZ_CDNF01000003.1"/>
</dbReference>
<dbReference type="Proteomes" id="UP000049127">
    <property type="component" value="Unassembled WGS sequence"/>
</dbReference>
<keyword evidence="1" id="KW-0732">Signal</keyword>
<protein>
    <submittedName>
        <fullName evidence="3">Enterotoxin</fullName>
    </submittedName>
</protein>
<dbReference type="AlphaFoldDB" id="A0A0C7I5I5"/>
<dbReference type="EMBL" id="CEKZ01000003">
    <property type="protein sequence ID" value="CEQ03281.1"/>
    <property type="molecule type" value="Genomic_DNA"/>
</dbReference>
<dbReference type="InterPro" id="IPR036028">
    <property type="entry name" value="SH3-like_dom_sf"/>
</dbReference>
<dbReference type="Gene3D" id="2.30.30.40">
    <property type="entry name" value="SH3 Domains"/>
    <property type="match status" value="5"/>
</dbReference>
<feature type="domain" description="SH3b" evidence="2">
    <location>
        <begin position="347"/>
        <end position="412"/>
    </location>
</feature>
<dbReference type="Pfam" id="PF08239">
    <property type="entry name" value="SH3_3"/>
    <property type="match status" value="5"/>
</dbReference>
<dbReference type="OrthoDB" id="9806267at2"/>
<evidence type="ECO:0000259" key="2">
    <source>
        <dbReference type="PROSITE" id="PS51781"/>
    </source>
</evidence>
<evidence type="ECO:0000313" key="4">
    <source>
        <dbReference type="Proteomes" id="UP000049127"/>
    </source>
</evidence>
<dbReference type="PROSITE" id="PS51781">
    <property type="entry name" value="SH3B"/>
    <property type="match status" value="5"/>
</dbReference>
<feature type="domain" description="SH3b" evidence="2">
    <location>
        <begin position="32"/>
        <end position="93"/>
    </location>
</feature>
<evidence type="ECO:0000256" key="1">
    <source>
        <dbReference type="SAM" id="SignalP"/>
    </source>
</evidence>
<dbReference type="InterPro" id="IPR052354">
    <property type="entry name" value="Cell_Wall_Dynamics_Protein"/>
</dbReference>
<dbReference type="InterPro" id="IPR003646">
    <property type="entry name" value="SH3-like_bac-type"/>
</dbReference>
<dbReference type="PANTHER" id="PTHR34408">
    <property type="entry name" value="FAMILY PROTEIN, PUTATIVE-RELATED"/>
    <property type="match status" value="1"/>
</dbReference>
<feature type="domain" description="SH3b" evidence="2">
    <location>
        <begin position="103"/>
        <end position="165"/>
    </location>
</feature>
<gene>
    <name evidence="3" type="primary">entD</name>
    <name evidence="3" type="ORF">R28058_10141</name>
</gene>
<accession>A0A0C7I5I5</accession>
<feature type="domain" description="SH3b" evidence="2">
    <location>
        <begin position="182"/>
        <end position="247"/>
    </location>
</feature>
<feature type="chain" id="PRO_5009760018" evidence="1">
    <location>
        <begin position="32"/>
        <end position="426"/>
    </location>
</feature>
<dbReference type="SUPFAM" id="SSF50044">
    <property type="entry name" value="SH3-domain"/>
    <property type="match status" value="1"/>
</dbReference>
<feature type="domain" description="SH3b" evidence="2">
    <location>
        <begin position="267"/>
        <end position="332"/>
    </location>
</feature>
<sequence length="426" mass="47154">MNKQFNMFKKGILKTVLAFSFVGISTIGAYAAEKATTTTDLNMRENKSTNSKVITIIPEGSNVNILDFDGYWYKVEYNGKEGYSYKKFIKEYKTQDNNFNLKLKVNVDKGSNLNIRSGPSTNYKIVGKATNGQLLKATEKIRNWYKIDYNGQIAYINENFVQILNSKNENNTTNKDTVVIAKDSGIVAVSELNVRTGPSTNYSVISQVRNGDILNIVAKDSSTNWLKIQFKDGTTGWVSGKYVKPTKDNSIVDKDKLPNNSNIETASGSVNVNALELNVRTGPSTNYPAITQVKRYDLLNVVAKNIDNGWLKIQFKDGTTGWISGRYVTIATNDTVNITDKDIQVGDGPAQVTVPELNVRSGPGTNYSVISQVKKGNILAVIAGNTSNNWLKIQFKDGTTGWVSGKYVILPDLEKLNLDSNDPIFK</sequence>
<dbReference type="PANTHER" id="PTHR34408:SF1">
    <property type="entry name" value="GLYCOSYL HYDROLASE FAMILY 19 DOMAIN-CONTAINING PROTEIN HI_1415"/>
    <property type="match status" value="1"/>
</dbReference>
<evidence type="ECO:0000313" key="3">
    <source>
        <dbReference type="EMBL" id="CEQ03281.1"/>
    </source>
</evidence>
<name>A0A0C7I5I5_PARSO</name>
<proteinExistence type="predicted"/>
<feature type="signal peptide" evidence="1">
    <location>
        <begin position="1"/>
        <end position="31"/>
    </location>
</feature>
<reference evidence="3 4" key="1">
    <citation type="submission" date="2015-01" db="EMBL/GenBank/DDBJ databases">
        <authorList>
            <person name="Aslett A.Martin."/>
            <person name="De Silva Nishadi"/>
        </authorList>
    </citation>
    <scope>NUCLEOTIDE SEQUENCE [LARGE SCALE GENOMIC DNA]</scope>
    <source>
        <strain evidence="3 4">R28058</strain>
    </source>
</reference>
<dbReference type="SMART" id="SM00287">
    <property type="entry name" value="SH3b"/>
    <property type="match status" value="5"/>
</dbReference>